<evidence type="ECO:0000256" key="3">
    <source>
        <dbReference type="ARBA" id="ARBA00022691"/>
    </source>
</evidence>
<reference evidence="5 6" key="1">
    <citation type="submission" date="2024-02" db="EMBL/GenBank/DDBJ databases">
        <authorList>
            <person name="Vignale AGUSTIN F."/>
            <person name="Sosa J E."/>
            <person name="Modenutti C."/>
        </authorList>
    </citation>
    <scope>NUCLEOTIDE SEQUENCE [LARGE SCALE GENOMIC DNA]</scope>
</reference>
<keyword evidence="1" id="KW-0489">Methyltransferase</keyword>
<evidence type="ECO:0000256" key="1">
    <source>
        <dbReference type="ARBA" id="ARBA00022603"/>
    </source>
</evidence>
<dbReference type="Pfam" id="PF00891">
    <property type="entry name" value="Methyltransf_2"/>
    <property type="match status" value="1"/>
</dbReference>
<dbReference type="GO" id="GO:0032259">
    <property type="term" value="P:methylation"/>
    <property type="evidence" value="ECO:0007669"/>
    <property type="project" value="UniProtKB-KW"/>
</dbReference>
<protein>
    <recommendedName>
        <fullName evidence="4">O-methyltransferase C-terminal domain-containing protein</fullName>
    </recommendedName>
</protein>
<dbReference type="InterPro" id="IPR036388">
    <property type="entry name" value="WH-like_DNA-bd_sf"/>
</dbReference>
<feature type="domain" description="O-methyltransferase C-terminal" evidence="4">
    <location>
        <begin position="78"/>
        <end position="229"/>
    </location>
</feature>
<evidence type="ECO:0000313" key="5">
    <source>
        <dbReference type="EMBL" id="CAK9142731.1"/>
    </source>
</evidence>
<keyword evidence="2" id="KW-0808">Transferase</keyword>
<keyword evidence="6" id="KW-1185">Reference proteome</keyword>
<dbReference type="PANTHER" id="PTHR11746">
    <property type="entry name" value="O-METHYLTRANSFERASE"/>
    <property type="match status" value="1"/>
</dbReference>
<sequence length="247" mass="28079">MTLYELVDAIPIHHTKAQFIYHLMRILIHSGFFVRQKILESDEEGGYLPTLGLMLKDEPFSVTPLLLAMLDLIMTKPWHHEVFEGFNSRMDVGGGTGTIAKAIVNAFAHLKCIMFDLPHVVVDLKGTKNFSYDGGDTIPPADVVLLKWILHDWSDEESLSILKKCREAIPSKDKGGKVVIIGMIVQNKKGDDESIETQLFFDMLMMILVTSRERNEKEWEKLFFDACFSDYKITLALGLRSVIEVYP</sequence>
<dbReference type="AlphaFoldDB" id="A0ABC8RCP5"/>
<evidence type="ECO:0000259" key="4">
    <source>
        <dbReference type="Pfam" id="PF00891"/>
    </source>
</evidence>
<dbReference type="Proteomes" id="UP001642360">
    <property type="component" value="Unassembled WGS sequence"/>
</dbReference>
<evidence type="ECO:0000256" key="2">
    <source>
        <dbReference type="ARBA" id="ARBA00022679"/>
    </source>
</evidence>
<organism evidence="5 6">
    <name type="scientific">Ilex paraguariensis</name>
    <name type="common">yerba mate</name>
    <dbReference type="NCBI Taxonomy" id="185542"/>
    <lineage>
        <taxon>Eukaryota</taxon>
        <taxon>Viridiplantae</taxon>
        <taxon>Streptophyta</taxon>
        <taxon>Embryophyta</taxon>
        <taxon>Tracheophyta</taxon>
        <taxon>Spermatophyta</taxon>
        <taxon>Magnoliopsida</taxon>
        <taxon>eudicotyledons</taxon>
        <taxon>Gunneridae</taxon>
        <taxon>Pentapetalae</taxon>
        <taxon>asterids</taxon>
        <taxon>campanulids</taxon>
        <taxon>Aquifoliales</taxon>
        <taxon>Aquifoliaceae</taxon>
        <taxon>Ilex</taxon>
    </lineage>
</organism>
<dbReference type="InterPro" id="IPR016461">
    <property type="entry name" value="COMT-like"/>
</dbReference>
<comment type="caution">
    <text evidence="5">The sequence shown here is derived from an EMBL/GenBank/DDBJ whole genome shotgun (WGS) entry which is preliminary data.</text>
</comment>
<dbReference type="EMBL" id="CAUOFW020001247">
    <property type="protein sequence ID" value="CAK9142731.1"/>
    <property type="molecule type" value="Genomic_DNA"/>
</dbReference>
<dbReference type="InterPro" id="IPR029063">
    <property type="entry name" value="SAM-dependent_MTases_sf"/>
</dbReference>
<keyword evidence="3" id="KW-0949">S-adenosyl-L-methionine</keyword>
<dbReference type="Gene3D" id="1.10.10.10">
    <property type="entry name" value="Winged helix-like DNA-binding domain superfamily/Winged helix DNA-binding domain"/>
    <property type="match status" value="1"/>
</dbReference>
<dbReference type="GO" id="GO:0008168">
    <property type="term" value="F:methyltransferase activity"/>
    <property type="evidence" value="ECO:0007669"/>
    <property type="project" value="UniProtKB-KW"/>
</dbReference>
<proteinExistence type="predicted"/>
<gene>
    <name evidence="5" type="ORF">ILEXP_LOCUS10419</name>
</gene>
<dbReference type="InterPro" id="IPR001077">
    <property type="entry name" value="COMT_C"/>
</dbReference>
<dbReference type="Gene3D" id="3.40.50.150">
    <property type="entry name" value="Vaccinia Virus protein VP39"/>
    <property type="match status" value="1"/>
</dbReference>
<evidence type="ECO:0000313" key="6">
    <source>
        <dbReference type="Proteomes" id="UP001642360"/>
    </source>
</evidence>
<dbReference type="PROSITE" id="PS51683">
    <property type="entry name" value="SAM_OMT_II"/>
    <property type="match status" value="1"/>
</dbReference>
<dbReference type="SUPFAM" id="SSF53335">
    <property type="entry name" value="S-adenosyl-L-methionine-dependent methyltransferases"/>
    <property type="match status" value="1"/>
</dbReference>
<name>A0ABC8RCP5_9AQUA</name>
<accession>A0ABC8RCP5</accession>